<evidence type="ECO:0000259" key="4">
    <source>
        <dbReference type="Pfam" id="PF17853"/>
    </source>
</evidence>
<dbReference type="Pfam" id="PF17853">
    <property type="entry name" value="GGDEF_2"/>
    <property type="match status" value="1"/>
</dbReference>
<dbReference type="EMBL" id="JADBEJ010000005">
    <property type="protein sequence ID" value="MBE1577733.1"/>
    <property type="molecule type" value="Genomic_DNA"/>
</dbReference>
<feature type="domain" description="PucR C-terminal helix-turn-helix" evidence="2">
    <location>
        <begin position="329"/>
        <end position="386"/>
    </location>
</feature>
<dbReference type="InterPro" id="IPR025751">
    <property type="entry name" value="RsbRD_N_dom"/>
</dbReference>
<dbReference type="InterPro" id="IPR025736">
    <property type="entry name" value="PucR_C-HTH_dom"/>
</dbReference>
<feature type="domain" description="CdaR GGDEF-like" evidence="4">
    <location>
        <begin position="173"/>
        <end position="278"/>
    </location>
</feature>
<evidence type="ECO:0000256" key="1">
    <source>
        <dbReference type="ARBA" id="ARBA00006754"/>
    </source>
</evidence>
<proteinExistence type="inferred from homology"/>
<accession>A0ABR9LAN3</accession>
<dbReference type="RefSeq" id="WP_192744856.1">
    <property type="nucleotide sequence ID" value="NZ_JADBEJ010000005.1"/>
</dbReference>
<feature type="domain" description="RsbT co-antagonist protein RsbRD N-terminal" evidence="3">
    <location>
        <begin position="19"/>
        <end position="158"/>
    </location>
</feature>
<dbReference type="Gene3D" id="1.10.10.2840">
    <property type="entry name" value="PucR C-terminal helix-turn-helix domain"/>
    <property type="match status" value="1"/>
</dbReference>
<comment type="similarity">
    <text evidence="1">Belongs to the CdaR family.</text>
</comment>
<dbReference type="InterPro" id="IPR042070">
    <property type="entry name" value="PucR_C-HTH_sf"/>
</dbReference>
<evidence type="ECO:0000313" key="6">
    <source>
        <dbReference type="Proteomes" id="UP000656548"/>
    </source>
</evidence>
<gene>
    <name evidence="5" type="ORF">H4W30_004793</name>
</gene>
<dbReference type="PANTHER" id="PTHR33744">
    <property type="entry name" value="CARBOHYDRATE DIACID REGULATOR"/>
    <property type="match status" value="1"/>
</dbReference>
<organism evidence="5 6">
    <name type="scientific">Amycolatopsis roodepoortensis</name>
    <dbReference type="NCBI Taxonomy" id="700274"/>
    <lineage>
        <taxon>Bacteria</taxon>
        <taxon>Bacillati</taxon>
        <taxon>Actinomycetota</taxon>
        <taxon>Actinomycetes</taxon>
        <taxon>Pseudonocardiales</taxon>
        <taxon>Pseudonocardiaceae</taxon>
        <taxon>Amycolatopsis</taxon>
    </lineage>
</organism>
<evidence type="ECO:0000259" key="2">
    <source>
        <dbReference type="Pfam" id="PF13556"/>
    </source>
</evidence>
<dbReference type="GO" id="GO:0003677">
    <property type="term" value="F:DNA binding"/>
    <property type="evidence" value="ECO:0007669"/>
    <property type="project" value="UniProtKB-KW"/>
</dbReference>
<name>A0ABR9LAN3_9PSEU</name>
<reference evidence="5 6" key="1">
    <citation type="submission" date="2020-10" db="EMBL/GenBank/DDBJ databases">
        <title>Sequencing the genomes of 1000 actinobacteria strains.</title>
        <authorList>
            <person name="Klenk H.-P."/>
        </authorList>
    </citation>
    <scope>NUCLEOTIDE SEQUENCE [LARGE SCALE GENOMIC DNA]</scope>
    <source>
        <strain evidence="5 6">DSM 46661</strain>
    </source>
</reference>
<keyword evidence="6" id="KW-1185">Reference proteome</keyword>
<sequence>MSDPAFAELVAWAESRLSRLIDEVFAAVCERIDLYGDEKIVPRADLHRSIAVNLRFMVGALGDSARSIEEAAPGETGRRRARQGAPLPEVLQVYRIGCAMLWDLLVEHVRDMTRPDAADGLVDVASLLWRVADEHAVRLTEAYRAASAELLIAQHRRRSALAAALFTGQRVFDAGAWEAGRLLGLAVDGQLAVVAAETRGLAEESLLGVEQRLAEAGMVSAWQLTPTMQAGVISLRDEQRDTMMSIVKDVAVARTGVSPLYRSLTETPRALHLARTALAGLPPGQPAVRAFGSSPLAAFVAYDPDEGRRLAAEVFGAVLDLPSEERDVLLETLRAYFDQGGSTDGAGRVLHCHANTVRYRLRRIRELTGKSLTDPRDVAELVTAVQALSLDPARGGSADGASAETGEP</sequence>
<evidence type="ECO:0000259" key="3">
    <source>
        <dbReference type="Pfam" id="PF14361"/>
    </source>
</evidence>
<evidence type="ECO:0000313" key="5">
    <source>
        <dbReference type="EMBL" id="MBE1577733.1"/>
    </source>
</evidence>
<protein>
    <submittedName>
        <fullName evidence="5">DNA-binding PucR family transcriptional regulator</fullName>
    </submittedName>
</protein>
<dbReference type="PANTHER" id="PTHR33744:SF1">
    <property type="entry name" value="DNA-BINDING TRANSCRIPTIONAL ACTIVATOR ADER"/>
    <property type="match status" value="1"/>
</dbReference>
<dbReference type="Proteomes" id="UP000656548">
    <property type="component" value="Unassembled WGS sequence"/>
</dbReference>
<dbReference type="InterPro" id="IPR041522">
    <property type="entry name" value="CdaR_GGDEF"/>
</dbReference>
<dbReference type="InterPro" id="IPR051448">
    <property type="entry name" value="CdaR-like_regulators"/>
</dbReference>
<dbReference type="Pfam" id="PF14361">
    <property type="entry name" value="RsbRD_N"/>
    <property type="match status" value="1"/>
</dbReference>
<comment type="caution">
    <text evidence="5">The sequence shown here is derived from an EMBL/GenBank/DDBJ whole genome shotgun (WGS) entry which is preliminary data.</text>
</comment>
<dbReference type="Pfam" id="PF13556">
    <property type="entry name" value="HTH_30"/>
    <property type="match status" value="1"/>
</dbReference>
<keyword evidence="5" id="KW-0238">DNA-binding</keyword>